<organism evidence="2 3">
    <name type="scientific">Cellulomonas biazotea</name>
    <dbReference type="NCBI Taxonomy" id="1709"/>
    <lineage>
        <taxon>Bacteria</taxon>
        <taxon>Bacillati</taxon>
        <taxon>Actinomycetota</taxon>
        <taxon>Actinomycetes</taxon>
        <taxon>Micrococcales</taxon>
        <taxon>Cellulomonadaceae</taxon>
        <taxon>Cellulomonas</taxon>
    </lineage>
</organism>
<dbReference type="PANTHER" id="PTHR43649">
    <property type="entry name" value="ARABINOSE-BINDING PROTEIN-RELATED"/>
    <property type="match status" value="1"/>
</dbReference>
<evidence type="ECO:0000313" key="3">
    <source>
        <dbReference type="Proteomes" id="UP000289954"/>
    </source>
</evidence>
<proteinExistence type="predicted"/>
<evidence type="ECO:0000313" key="2">
    <source>
        <dbReference type="EMBL" id="GCE78313.1"/>
    </source>
</evidence>
<dbReference type="InterPro" id="IPR006059">
    <property type="entry name" value="SBP"/>
</dbReference>
<keyword evidence="1" id="KW-0732">Signal</keyword>
<dbReference type="PROSITE" id="PS51257">
    <property type="entry name" value="PROKAR_LIPOPROTEIN"/>
    <property type="match status" value="1"/>
</dbReference>
<evidence type="ECO:0000256" key="1">
    <source>
        <dbReference type="SAM" id="SignalP"/>
    </source>
</evidence>
<dbReference type="EMBL" id="BIMR01000372">
    <property type="protein sequence ID" value="GCE78313.1"/>
    <property type="molecule type" value="Genomic_DNA"/>
</dbReference>
<keyword evidence="3" id="KW-1185">Reference proteome</keyword>
<accession>A0A402DW06</accession>
<dbReference type="Pfam" id="PF01547">
    <property type="entry name" value="SBP_bac_1"/>
    <property type="match status" value="1"/>
</dbReference>
<dbReference type="PANTHER" id="PTHR43649:SF12">
    <property type="entry name" value="DIACETYLCHITOBIOSE BINDING PROTEIN DASA"/>
    <property type="match status" value="1"/>
</dbReference>
<dbReference type="SUPFAM" id="SSF53850">
    <property type="entry name" value="Periplasmic binding protein-like II"/>
    <property type="match status" value="1"/>
</dbReference>
<dbReference type="RefSeq" id="WP_130782983.1">
    <property type="nucleotide sequence ID" value="NZ_BIMR01000372.1"/>
</dbReference>
<dbReference type="Proteomes" id="UP000289954">
    <property type="component" value="Unassembled WGS sequence"/>
</dbReference>
<comment type="caution">
    <text evidence="2">The sequence shown here is derived from an EMBL/GenBank/DDBJ whole genome shotgun (WGS) entry which is preliminary data.</text>
</comment>
<feature type="signal peptide" evidence="1">
    <location>
        <begin position="1"/>
        <end position="29"/>
    </location>
</feature>
<protein>
    <submittedName>
        <fullName evidence="2">Sugar ABC transporter substrate-binding protein</fullName>
    </submittedName>
</protein>
<sequence>MRSARQRAGAAASVAVLALALTAACSSGGDDPAAEATGDGQGTEIPEANRVGAMEDFAAGTEFVATEPVTFGLLYRDHPNYPLNEDWLFFSELEEKNKVSFDVTSAPLSDWDQKKSLIISSGDAPEFIPVTYKGQETQFVSGGAILPLSDYIQYMPNFQQKIEEWGMQDYLESLEQADGKVYMLPGLYQSPQPQYSIAVRQDLWDAAGITEDPATWDDFRDDLKKLKAANPDAWPMSDRWSTTNNSPLGATLQLAAPNFGTIAGWGFGQGLWWDADEEQFAYAPTTDGYKELVEYFASLVEDGLLDPESLTQDDATAVQKFGSGQSLAISGNTQEVTTYRKTFTDAGNTAAQVKLIRVPGGPAGDNVAAGSRIASGFMLSADAKEQPHFLALLQWIDWLYYSDQGIEFAQWGVEGTTYTNDGGTRTLAADVDWNGLNPTGTKKLNADFGFSNGVFMFANGTTDELIGSMQTESTREFVGSMSDKEELPLAPTAPLDEMQQEQVTLWQSALNDSVLQNTAAFILGSRPLSEWDAWMTELQGLNVDQYVDTYNQALAANG</sequence>
<dbReference type="InterPro" id="IPR050490">
    <property type="entry name" value="Bact_solute-bd_prot1"/>
</dbReference>
<dbReference type="CDD" id="cd13583">
    <property type="entry name" value="PBP2_AlgQ_like_4"/>
    <property type="match status" value="1"/>
</dbReference>
<dbReference type="AlphaFoldDB" id="A0A402DW06"/>
<gene>
    <name evidence="2" type="ORF">CBZ_33690</name>
</gene>
<dbReference type="OrthoDB" id="9787283at2"/>
<feature type="chain" id="PRO_5019297362" evidence="1">
    <location>
        <begin position="30"/>
        <end position="558"/>
    </location>
</feature>
<reference evidence="2 3" key="1">
    <citation type="submission" date="2019-01" db="EMBL/GenBank/DDBJ databases">
        <title>Draft genome sequence of Cellulomonas takizawaensis strain TKZ-21.</title>
        <authorList>
            <person name="Yamamura H."/>
            <person name="Hayashi T."/>
            <person name="Hamada M."/>
            <person name="Serisawa Y."/>
            <person name="Matsuyama K."/>
            <person name="Nakagawa Y."/>
            <person name="Otoguro M."/>
            <person name="Yanagida F."/>
            <person name="Hayakawa M."/>
        </authorList>
    </citation>
    <scope>NUCLEOTIDE SEQUENCE [LARGE SCALE GENOMIC DNA]</scope>
    <source>
        <strain evidence="2 3">NBRC12680</strain>
    </source>
</reference>
<dbReference type="Gene3D" id="3.40.190.10">
    <property type="entry name" value="Periplasmic binding protein-like II"/>
    <property type="match status" value="2"/>
</dbReference>
<name>A0A402DW06_9CELL</name>